<proteinExistence type="predicted"/>
<evidence type="ECO:0000313" key="1">
    <source>
        <dbReference type="EMBL" id="OOO82577.1"/>
    </source>
</evidence>
<reference evidence="1" key="1">
    <citation type="submission" date="2017-02" db="EMBL/GenBank/DDBJ databases">
        <title>Shigella draft genomes.</title>
        <authorList>
            <person name="Weis A.M."/>
            <person name="Weimer B.C."/>
            <person name="Gilpin B."/>
        </authorList>
    </citation>
    <scope>NUCLEOTIDE SEQUENCE [LARGE SCALE GENOMIC DNA]</scope>
    <source>
        <strain evidence="1">BCW_4868</strain>
    </source>
</reference>
<organism evidence="1">
    <name type="scientific">Shigella boydii</name>
    <dbReference type="NCBI Taxonomy" id="621"/>
    <lineage>
        <taxon>Bacteria</taxon>
        <taxon>Pseudomonadati</taxon>
        <taxon>Pseudomonadota</taxon>
        <taxon>Gammaproteobacteria</taxon>
        <taxon>Enterobacterales</taxon>
        <taxon>Enterobacteriaceae</taxon>
        <taxon>Shigella</taxon>
    </lineage>
</organism>
<protein>
    <submittedName>
        <fullName evidence="1">Uncharacterized protein</fullName>
    </submittedName>
</protein>
<sequence>MRYNNHLNEVYNIYRQPMLMVDYFLSTQPQLTPLRLTNLHQSSINLHTLLCDNCQPLNMRFVIYV</sequence>
<name>A0A1S9JIC2_SHIBO</name>
<comment type="caution">
    <text evidence="1">The sequence shown here is derived from an EMBL/GenBank/DDBJ whole genome shotgun (WGS) entry which is preliminary data.</text>
</comment>
<dbReference type="Proteomes" id="UP000868349">
    <property type="component" value="Unassembled WGS sequence"/>
</dbReference>
<gene>
    <name evidence="1" type="ORF">AJR17_007155</name>
</gene>
<dbReference type="AlphaFoldDB" id="A0A1S9JIC2"/>
<dbReference type="EMBL" id="MSJS02000025">
    <property type="protein sequence ID" value="OOO82577.1"/>
    <property type="molecule type" value="Genomic_DNA"/>
</dbReference>
<accession>A0A1S9JIC2</accession>